<dbReference type="STRING" id="680646.RMDY18_02740"/>
<evidence type="ECO:0000256" key="1">
    <source>
        <dbReference type="ARBA" id="ARBA00004127"/>
    </source>
</evidence>
<evidence type="ECO:0000256" key="5">
    <source>
        <dbReference type="SAM" id="Phobius"/>
    </source>
</evidence>
<organism evidence="7 8">
    <name type="scientific">Rothia mucilaginosa (strain DY-18)</name>
    <name type="common">Stomatococcus mucilaginosus</name>
    <dbReference type="NCBI Taxonomy" id="680646"/>
    <lineage>
        <taxon>Bacteria</taxon>
        <taxon>Bacillati</taxon>
        <taxon>Actinomycetota</taxon>
        <taxon>Actinomycetes</taxon>
        <taxon>Micrococcales</taxon>
        <taxon>Micrococcaceae</taxon>
        <taxon>Rothia</taxon>
    </lineage>
</organism>
<keyword evidence="8" id="KW-1185">Reference proteome</keyword>
<dbReference type="Proteomes" id="UP000001883">
    <property type="component" value="Chromosome"/>
</dbReference>
<dbReference type="eggNOG" id="COG1814">
    <property type="taxonomic scope" value="Bacteria"/>
</dbReference>
<dbReference type="GO" id="GO:0016491">
    <property type="term" value="F:oxidoreductase activity"/>
    <property type="evidence" value="ECO:0007669"/>
    <property type="project" value="InterPro"/>
</dbReference>
<dbReference type="SUPFAM" id="SSF47240">
    <property type="entry name" value="Ferritin-like"/>
    <property type="match status" value="1"/>
</dbReference>
<gene>
    <name evidence="7" type="ordered locus">RMDY18_02740</name>
</gene>
<dbReference type="EMBL" id="AP011540">
    <property type="protein sequence ID" value="BAI64106.1"/>
    <property type="molecule type" value="Genomic_DNA"/>
</dbReference>
<dbReference type="GO" id="GO:0046872">
    <property type="term" value="F:metal ion binding"/>
    <property type="evidence" value="ECO:0007669"/>
    <property type="project" value="InterPro"/>
</dbReference>
<accession>D2NR30</accession>
<evidence type="ECO:0000256" key="4">
    <source>
        <dbReference type="ARBA" id="ARBA00023136"/>
    </source>
</evidence>
<reference evidence="7 8" key="2">
    <citation type="journal article" date="2010" name="J Osaka Dent Univ">
        <title>Isolation and identification of Rothia mucilaginosa from persistent apical periodontitis lesions.</title>
        <authorList>
            <person name="Yamane K."/>
            <person name="Yoshida M."/>
            <person name="Fujihira T."/>
            <person name="Baba T."/>
            <person name="Tsuji N."/>
            <person name="Hayashi H."/>
            <person name="Sugimori C."/>
            <person name="Yamanaka T."/>
            <person name="Mashimo C."/>
            <person name="Nambu T."/>
            <person name="Kawai H."/>
            <person name="Fukushima H."/>
        </authorList>
    </citation>
    <scope>NUCLEOTIDE SEQUENCE [LARGE SCALE GENOMIC DNA]</scope>
    <source>
        <strain evidence="7 8">DY-18</strain>
    </source>
</reference>
<feature type="transmembrane region" description="Helical" evidence="5">
    <location>
        <begin position="419"/>
        <end position="443"/>
    </location>
</feature>
<protein>
    <submittedName>
        <fullName evidence="7">Uncharacterized membrane protein</fullName>
    </submittedName>
</protein>
<keyword evidence="4 5" id="KW-0472">Membrane</keyword>
<dbReference type="Pfam" id="PF01988">
    <property type="entry name" value="VIT1"/>
    <property type="match status" value="1"/>
</dbReference>
<keyword evidence="2 5" id="KW-0812">Transmembrane</keyword>
<feature type="domain" description="Rubrerythrin diiron-binding" evidence="6">
    <location>
        <begin position="135"/>
        <end position="180"/>
    </location>
</feature>
<dbReference type="PANTHER" id="PTHR31851">
    <property type="entry name" value="FE(2+)/MN(2+) TRANSPORTER PCL1"/>
    <property type="match status" value="1"/>
</dbReference>
<evidence type="ECO:0000259" key="6">
    <source>
        <dbReference type="Pfam" id="PF02915"/>
    </source>
</evidence>
<dbReference type="AlphaFoldDB" id="D2NR30"/>
<name>D2NR30_ROTMD</name>
<dbReference type="InterPro" id="IPR039376">
    <property type="entry name" value="Ferritin_CCC1_N"/>
</dbReference>
<sequence length="477" mass="51427">MGTPARLHTRVALSTPLSCSLPTASFRRFDQERFLDAGAPKSTLGRTSTPGGAVLDFRFQVLYSGSLANTDLNALSARAGPDTPHAPHPRKGFMSTHAPYEHGAETEMLQNEPARHRAVTDPTPAQIKRWRRYLADEESEARIYRYLAKRAEGTDREILLQVAEAEKRHQQHWRDMLGEHADVHVRPSMQSLVLQFLAKNFGSVFILAMAQRAESRSPYAEDPDATEEMAADEAIHEEIIRALATSGREKLSGNFRAAVFGANDGLVSNLALTMGITASGASSSMVLLSGIAGLLAGALSMAAGEFVSVRSQRELLDASQPTQVTLRVAHDLDLDSNELELIYRARGMEPEAAHHRAMERFGYLDCDCDPSLSHREDEDREENVALGTDIGAAAASFAFFASGALVPILPYIFGLSGVFAMVLSLLFVGAALGFTGGVVGLLSGASPLKRGIRQILIGFGAAFVTYLLGLAFGTTVG</sequence>
<evidence type="ECO:0000256" key="2">
    <source>
        <dbReference type="ARBA" id="ARBA00022692"/>
    </source>
</evidence>
<feature type="transmembrane region" description="Helical" evidence="5">
    <location>
        <begin position="390"/>
        <end position="413"/>
    </location>
</feature>
<evidence type="ECO:0000313" key="7">
    <source>
        <dbReference type="EMBL" id="BAI64106.1"/>
    </source>
</evidence>
<dbReference type="KEGG" id="rmu:RMDY18_02740"/>
<dbReference type="GO" id="GO:0005384">
    <property type="term" value="F:manganese ion transmembrane transporter activity"/>
    <property type="evidence" value="ECO:0007669"/>
    <property type="project" value="InterPro"/>
</dbReference>
<proteinExistence type="predicted"/>
<feature type="transmembrane region" description="Helical" evidence="5">
    <location>
        <begin position="455"/>
        <end position="476"/>
    </location>
</feature>
<dbReference type="GO" id="GO:0030026">
    <property type="term" value="P:intracellular manganese ion homeostasis"/>
    <property type="evidence" value="ECO:0007669"/>
    <property type="project" value="InterPro"/>
</dbReference>
<reference evidence="7 8" key="3">
    <citation type="journal article" date="2010" name="Sequencing">
        <title>Complete Genome Sequence of Rothia mucilaginosa DY-18: A Clinical Isolate with Dense Meshwork-Like Structures from a Persistent Apical Periodontitis Lesion.</title>
        <authorList>
            <person name="Yamane K."/>
            <person name="Nambu T."/>
            <person name="Yamanaka T."/>
            <person name="Mashimo C."/>
            <person name="Sugimori C."/>
            <person name="Leung K.-P."/>
            <person name="Fukushima H."/>
        </authorList>
    </citation>
    <scope>NUCLEOTIDE SEQUENCE [LARGE SCALE GENOMIC DNA]</scope>
    <source>
        <strain evidence="7 8">DY-18</strain>
    </source>
</reference>
<feature type="transmembrane region" description="Helical" evidence="5">
    <location>
        <begin position="285"/>
        <end position="307"/>
    </location>
</feature>
<keyword evidence="3 5" id="KW-1133">Transmembrane helix</keyword>
<dbReference type="CDD" id="cd01044">
    <property type="entry name" value="Ferritin_CCC1_N"/>
    <property type="match status" value="1"/>
</dbReference>
<dbReference type="HOGENOM" id="CLU_038957_1_0_11"/>
<comment type="subcellular location">
    <subcellularLocation>
        <location evidence="1">Endomembrane system</location>
        <topology evidence="1">Multi-pass membrane protein</topology>
    </subcellularLocation>
</comment>
<evidence type="ECO:0000313" key="8">
    <source>
        <dbReference type="Proteomes" id="UP000001883"/>
    </source>
</evidence>
<dbReference type="InterPro" id="IPR008217">
    <property type="entry name" value="Ccc1_fam"/>
</dbReference>
<dbReference type="Pfam" id="PF02915">
    <property type="entry name" value="Rubrerythrin"/>
    <property type="match status" value="1"/>
</dbReference>
<evidence type="ECO:0000256" key="3">
    <source>
        <dbReference type="ARBA" id="ARBA00022989"/>
    </source>
</evidence>
<dbReference type="InterPro" id="IPR003251">
    <property type="entry name" value="Rr_diiron-bd_dom"/>
</dbReference>
<dbReference type="GO" id="GO:0012505">
    <property type="term" value="C:endomembrane system"/>
    <property type="evidence" value="ECO:0007669"/>
    <property type="project" value="UniProtKB-SubCell"/>
</dbReference>
<dbReference type="InterPro" id="IPR009078">
    <property type="entry name" value="Ferritin-like_SF"/>
</dbReference>
<reference evidence="8" key="1">
    <citation type="submission" date="2009-07" db="EMBL/GenBank/DDBJ databases">
        <title>Complete genome sequence of Rothia mucilaginosa DJ.</title>
        <authorList>
            <person name="Yamane K."/>
            <person name="Nambu T."/>
            <person name="Mashimo C."/>
            <person name="Sugimori C."/>
            <person name="Yamanaka T."/>
            <person name="Leung K."/>
            <person name="Fukushima H."/>
        </authorList>
    </citation>
    <scope>NUCLEOTIDE SEQUENCE [LARGE SCALE GENOMIC DNA]</scope>
    <source>
        <strain evidence="8">DY-18</strain>
    </source>
</reference>